<protein>
    <submittedName>
        <fullName evidence="2">Uncharacterized protein</fullName>
    </submittedName>
</protein>
<organism evidence="2 3">
    <name type="scientific">Streptomyces seoulensis</name>
    <dbReference type="NCBI Taxonomy" id="73044"/>
    <lineage>
        <taxon>Bacteria</taxon>
        <taxon>Bacillati</taxon>
        <taxon>Actinomycetota</taxon>
        <taxon>Actinomycetes</taxon>
        <taxon>Kitasatosporales</taxon>
        <taxon>Streptomycetaceae</taxon>
        <taxon>Streptomyces</taxon>
    </lineage>
</organism>
<dbReference type="Proteomes" id="UP000292547">
    <property type="component" value="Plasmid unnamed"/>
</dbReference>
<geneLocation type="plasmid" evidence="2">
    <name>unnamed</name>
</geneLocation>
<feature type="region of interest" description="Disordered" evidence="1">
    <location>
        <begin position="139"/>
        <end position="159"/>
    </location>
</feature>
<dbReference type="EMBL" id="CP032230">
    <property type="protein sequence ID" value="QBJ94461.1"/>
    <property type="molecule type" value="Genomic_DNA"/>
</dbReference>
<dbReference type="RefSeq" id="WP_051887985.1">
    <property type="nucleotide sequence ID" value="NZ_CP032230.1"/>
</dbReference>
<keyword evidence="2" id="KW-0614">Plasmid</keyword>
<sequence>MTDIANPTDWSDYDFLEFEGFVSKVENEGFTYAAEEYSPKFESPELQAIANDFGKLRAFYLEHEPKIDAWYQQVGPERACDLHNAHVDEERQRREDACLFGIRCTDGQVITCGSEQYRDQLSADLLAREGNGWRVPEALLRRDTPGGQWTDERPARPAA</sequence>
<gene>
    <name evidence="2" type="ORF">D0Z67_29265</name>
</gene>
<dbReference type="GeneID" id="300102988"/>
<keyword evidence="3" id="KW-1185">Reference proteome</keyword>
<dbReference type="KEGG" id="sseo:D0Z67_29265"/>
<reference evidence="2 3" key="1">
    <citation type="submission" date="2018-08" db="EMBL/GenBank/DDBJ databases">
        <title>The complete genome sequence of Streptomyces seoulensis, a pioneer strain for nickel superoxide dismutase discovery.</title>
        <authorList>
            <person name="Shin J."/>
            <person name="Lee J.-S."/>
            <person name="Lee E.-J."/>
            <person name="Youn H.-D."/>
        </authorList>
    </citation>
    <scope>NUCLEOTIDE SEQUENCE [LARGE SCALE GENOMIC DNA]</scope>
    <source>
        <strain evidence="2 3">KCTC 9819</strain>
        <plasmid evidence="2 3">unnamed</plasmid>
    </source>
</reference>
<accession>A0A4P6U5F6</accession>
<dbReference type="OrthoDB" id="4209186at2"/>
<dbReference type="AlphaFoldDB" id="A0A4P6U5F6"/>
<proteinExistence type="predicted"/>
<evidence type="ECO:0000313" key="2">
    <source>
        <dbReference type="EMBL" id="QBJ94461.1"/>
    </source>
</evidence>
<evidence type="ECO:0000313" key="3">
    <source>
        <dbReference type="Proteomes" id="UP000292547"/>
    </source>
</evidence>
<name>A0A4P6U5F6_STRSO</name>
<dbReference type="STRING" id="73044.GCA_000725795_04844"/>
<evidence type="ECO:0000256" key="1">
    <source>
        <dbReference type="SAM" id="MobiDB-lite"/>
    </source>
</evidence>